<name>A0AAV4W9Y4_CAEEX</name>
<keyword evidence="2" id="KW-1185">Reference proteome</keyword>
<sequence length="114" mass="13119">MVRECVWGFDDTLYTVHTVIFCSCALGNYVSLETCRVWHGFLLGIRLMPKAESRLLSFDFVCLIVGKYTPCGCVNVKTTSWMSFYSIRYLRSDSYTHTSWNGFTVSMMFAYIGD</sequence>
<evidence type="ECO:0000313" key="2">
    <source>
        <dbReference type="Proteomes" id="UP001054945"/>
    </source>
</evidence>
<proteinExistence type="predicted"/>
<reference evidence="1 2" key="1">
    <citation type="submission" date="2021-06" db="EMBL/GenBank/DDBJ databases">
        <title>Caerostris extrusa draft genome.</title>
        <authorList>
            <person name="Kono N."/>
            <person name="Arakawa K."/>
        </authorList>
    </citation>
    <scope>NUCLEOTIDE SEQUENCE [LARGE SCALE GENOMIC DNA]</scope>
</reference>
<dbReference type="EMBL" id="BPLR01015909">
    <property type="protein sequence ID" value="GIY79611.1"/>
    <property type="molecule type" value="Genomic_DNA"/>
</dbReference>
<dbReference type="AlphaFoldDB" id="A0AAV4W9Y4"/>
<comment type="caution">
    <text evidence="1">The sequence shown here is derived from an EMBL/GenBank/DDBJ whole genome shotgun (WGS) entry which is preliminary data.</text>
</comment>
<evidence type="ECO:0000313" key="1">
    <source>
        <dbReference type="EMBL" id="GIY79611.1"/>
    </source>
</evidence>
<organism evidence="1 2">
    <name type="scientific">Caerostris extrusa</name>
    <name type="common">Bark spider</name>
    <name type="synonym">Caerostris bankana</name>
    <dbReference type="NCBI Taxonomy" id="172846"/>
    <lineage>
        <taxon>Eukaryota</taxon>
        <taxon>Metazoa</taxon>
        <taxon>Ecdysozoa</taxon>
        <taxon>Arthropoda</taxon>
        <taxon>Chelicerata</taxon>
        <taxon>Arachnida</taxon>
        <taxon>Araneae</taxon>
        <taxon>Araneomorphae</taxon>
        <taxon>Entelegynae</taxon>
        <taxon>Araneoidea</taxon>
        <taxon>Araneidae</taxon>
        <taxon>Caerostris</taxon>
    </lineage>
</organism>
<dbReference type="Proteomes" id="UP001054945">
    <property type="component" value="Unassembled WGS sequence"/>
</dbReference>
<gene>
    <name evidence="1" type="ORF">CEXT_79201</name>
</gene>
<dbReference type="PROSITE" id="PS51257">
    <property type="entry name" value="PROKAR_LIPOPROTEIN"/>
    <property type="match status" value="1"/>
</dbReference>
<accession>A0AAV4W9Y4</accession>
<protein>
    <submittedName>
        <fullName evidence="1">Uncharacterized protein</fullName>
    </submittedName>
</protein>